<evidence type="ECO:0000256" key="3">
    <source>
        <dbReference type="ARBA" id="ARBA00038502"/>
    </source>
</evidence>
<evidence type="ECO:0000256" key="1">
    <source>
        <dbReference type="ARBA" id="ARBA00022679"/>
    </source>
</evidence>
<feature type="domain" description="N-acetyltransferase" evidence="4">
    <location>
        <begin position="18"/>
        <end position="173"/>
    </location>
</feature>
<sequence length="185" mass="20539">MFIRTRRLFLRPAWIEDARALCGAIAAWDIVKNLASAPWPYGMAEAESFLAMRMARPAGPQFVIFERTEAEARLVGTIGLDRRDDADEHELGYWIAREAWGRGYATEAGQAILRLAFDGLRLPAVEAGHFIDNPASGAVLRKLGFRATGEVRGTYSKARDAIAPSARYVLDRENWCDRPALCLAA</sequence>
<evidence type="ECO:0000259" key="4">
    <source>
        <dbReference type="PROSITE" id="PS51186"/>
    </source>
</evidence>
<dbReference type="EMBL" id="JBHRXV010000006">
    <property type="protein sequence ID" value="MFC3712695.1"/>
    <property type="molecule type" value="Genomic_DNA"/>
</dbReference>
<gene>
    <name evidence="5" type="ORF">ACFOMD_08945</name>
</gene>
<comment type="caution">
    <text evidence="5">The sequence shown here is derived from an EMBL/GenBank/DDBJ whole genome shotgun (WGS) entry which is preliminary data.</text>
</comment>
<keyword evidence="6" id="KW-1185">Reference proteome</keyword>
<dbReference type="Proteomes" id="UP001595615">
    <property type="component" value="Unassembled WGS sequence"/>
</dbReference>
<organism evidence="5 6">
    <name type="scientific">Sphingoaurantiacus capsulatus</name>
    <dbReference type="NCBI Taxonomy" id="1771310"/>
    <lineage>
        <taxon>Bacteria</taxon>
        <taxon>Pseudomonadati</taxon>
        <taxon>Pseudomonadota</taxon>
        <taxon>Alphaproteobacteria</taxon>
        <taxon>Sphingomonadales</taxon>
        <taxon>Sphingosinicellaceae</taxon>
        <taxon>Sphingoaurantiacus</taxon>
    </lineage>
</organism>
<dbReference type="InterPro" id="IPR016181">
    <property type="entry name" value="Acyl_CoA_acyltransferase"/>
</dbReference>
<accession>A0ABV7X992</accession>
<dbReference type="GO" id="GO:0016746">
    <property type="term" value="F:acyltransferase activity"/>
    <property type="evidence" value="ECO:0007669"/>
    <property type="project" value="UniProtKB-KW"/>
</dbReference>
<evidence type="ECO:0000313" key="5">
    <source>
        <dbReference type="EMBL" id="MFC3712695.1"/>
    </source>
</evidence>
<keyword evidence="2 5" id="KW-0012">Acyltransferase</keyword>
<dbReference type="PROSITE" id="PS51186">
    <property type="entry name" value="GNAT"/>
    <property type="match status" value="1"/>
</dbReference>
<dbReference type="SUPFAM" id="SSF55729">
    <property type="entry name" value="Acyl-CoA N-acyltransferases (Nat)"/>
    <property type="match status" value="1"/>
</dbReference>
<dbReference type="PANTHER" id="PTHR43792">
    <property type="entry name" value="GNAT FAMILY, PUTATIVE (AFU_ORTHOLOGUE AFUA_3G00765)-RELATED-RELATED"/>
    <property type="match status" value="1"/>
</dbReference>
<dbReference type="Gene3D" id="3.40.630.30">
    <property type="match status" value="1"/>
</dbReference>
<reference evidence="6" key="1">
    <citation type="journal article" date="2019" name="Int. J. Syst. Evol. Microbiol.">
        <title>The Global Catalogue of Microorganisms (GCM) 10K type strain sequencing project: providing services to taxonomists for standard genome sequencing and annotation.</title>
        <authorList>
            <consortium name="The Broad Institute Genomics Platform"/>
            <consortium name="The Broad Institute Genome Sequencing Center for Infectious Disease"/>
            <person name="Wu L."/>
            <person name="Ma J."/>
        </authorList>
    </citation>
    <scope>NUCLEOTIDE SEQUENCE [LARGE SCALE GENOMIC DNA]</scope>
    <source>
        <strain evidence="6">KCTC 42644</strain>
    </source>
</reference>
<dbReference type="RefSeq" id="WP_380860055.1">
    <property type="nucleotide sequence ID" value="NZ_JBHRXV010000006.1"/>
</dbReference>
<dbReference type="InterPro" id="IPR000182">
    <property type="entry name" value="GNAT_dom"/>
</dbReference>
<dbReference type="EC" id="2.3.-.-" evidence="5"/>
<dbReference type="InterPro" id="IPR051531">
    <property type="entry name" value="N-acetyltransferase"/>
</dbReference>
<evidence type="ECO:0000313" key="6">
    <source>
        <dbReference type="Proteomes" id="UP001595615"/>
    </source>
</evidence>
<dbReference type="Pfam" id="PF13302">
    <property type="entry name" value="Acetyltransf_3"/>
    <property type="match status" value="1"/>
</dbReference>
<keyword evidence="1 5" id="KW-0808">Transferase</keyword>
<proteinExistence type="inferred from homology"/>
<comment type="similarity">
    <text evidence="3">Belongs to the acetyltransferase family. RimJ subfamily.</text>
</comment>
<dbReference type="PANTHER" id="PTHR43792:SF8">
    <property type="entry name" value="[RIBOSOMAL PROTEIN US5]-ALANINE N-ACETYLTRANSFERASE"/>
    <property type="match status" value="1"/>
</dbReference>
<name>A0ABV7X992_9SPHN</name>
<evidence type="ECO:0000256" key="2">
    <source>
        <dbReference type="ARBA" id="ARBA00023315"/>
    </source>
</evidence>
<protein>
    <submittedName>
        <fullName evidence="5">GNAT family N-acetyltransferase</fullName>
        <ecNumber evidence="5">2.3.-.-</ecNumber>
    </submittedName>
</protein>